<dbReference type="InterPro" id="IPR004143">
    <property type="entry name" value="BPL_LPL_catalytic"/>
</dbReference>
<dbReference type="OMA" id="KCAVIGK"/>
<comment type="similarity">
    <text evidence="3">Belongs to the LplA family.</text>
</comment>
<dbReference type="CDD" id="cd16443">
    <property type="entry name" value="LplA"/>
    <property type="match status" value="1"/>
</dbReference>
<evidence type="ECO:0000313" key="7">
    <source>
        <dbReference type="Proteomes" id="UP000000689"/>
    </source>
</evidence>
<dbReference type="InterPro" id="IPR004562">
    <property type="entry name" value="LipoylTrfase_LipoateP_Ligase"/>
</dbReference>
<dbReference type="SUPFAM" id="SSF55681">
    <property type="entry name" value="Class II aaRS and biotin synthetases"/>
    <property type="match status" value="1"/>
</dbReference>
<dbReference type="STRING" id="1071378.J7SB59"/>
<dbReference type="PROSITE" id="PS51733">
    <property type="entry name" value="BPL_LPL_CATALYTIC"/>
    <property type="match status" value="1"/>
</dbReference>
<gene>
    <name evidence="6" type="primary">NDAI0G05900</name>
    <name evidence="6" type="ordered locus">NDAI_0G05900</name>
</gene>
<comment type="pathway">
    <text evidence="2">Protein modification; protein lipoylation via exogenous pathway; protein N(6)-(lipoyl)lysine from lipoate: step 2/2.</text>
</comment>
<dbReference type="HOGENOM" id="CLU_022986_2_0_1"/>
<organism evidence="6 7">
    <name type="scientific">Naumovozyma dairenensis (strain ATCC 10597 / BCRC 20456 / CBS 421 / NBRC 0211 / NRRL Y-12639)</name>
    <name type="common">Saccharomyces dairenensis</name>
    <dbReference type="NCBI Taxonomy" id="1071378"/>
    <lineage>
        <taxon>Eukaryota</taxon>
        <taxon>Fungi</taxon>
        <taxon>Dikarya</taxon>
        <taxon>Ascomycota</taxon>
        <taxon>Saccharomycotina</taxon>
        <taxon>Saccharomycetes</taxon>
        <taxon>Saccharomycetales</taxon>
        <taxon>Saccharomycetaceae</taxon>
        <taxon>Naumovozyma</taxon>
    </lineage>
</organism>
<evidence type="ECO:0000313" key="6">
    <source>
        <dbReference type="EMBL" id="CCK73573.1"/>
    </source>
</evidence>
<dbReference type="Pfam" id="PF21948">
    <property type="entry name" value="LplA-B_cat"/>
    <property type="match status" value="1"/>
</dbReference>
<protein>
    <recommendedName>
        <fullName evidence="4">Putative lipoate-protein ligase A</fullName>
    </recommendedName>
</protein>
<dbReference type="UniPathway" id="UPA00537">
    <property type="reaction ID" value="UER00595"/>
</dbReference>
<dbReference type="KEGG" id="ndi:NDAI_0G05900"/>
<dbReference type="OrthoDB" id="201621at2759"/>
<dbReference type="InterPro" id="IPR045864">
    <property type="entry name" value="aa-tRNA-synth_II/BPL/LPL"/>
</dbReference>
<sequence length="414" mass="47344">MLKIGLINRISIRRRFTVSYFTTGKTPFNLSNTDGKDDKYKELNSMYVDMFTPEGDESETVSNPNNNKSELEEINEEMNDLCNIGYKKISSQDLQSITKSPGRFILQSLSHNPYYNLSLEDYIFRNTPSCTGSFTNQRLLFYINDNCAVMGKNQTSWKELHLKQLQESGYEILRRLSGGGAVIHDLGNVNYSFLTARDEFKTSYFNELITQWINRMSPMDYPLKLNKRGDITYNDKKCSGSAFKIAKGKAYHHGTMLISAQLDKFHGLLKPDHINGVEWECNSVDSVRSEITNIPFNAPGEFIDLCIKGFREEFALMTGANDSVPVYYCDETSTMNTQIAETMELLSSDQWKYFTGPKFKVKSTETNKTISVEKGIIRQSDFPGIVGKPFKDIFDKNPQELEPASLRRFISLLY</sequence>
<dbReference type="PANTHER" id="PTHR12561">
    <property type="entry name" value="LIPOATE-PROTEIN LIGASE"/>
    <property type="match status" value="1"/>
</dbReference>
<comment type="function">
    <text evidence="1">Catalyzes both the ATP-dependent activation of exogenously supplied lipoate to lipoyl-AMP and the transfer of the activated lipoyl onto the lipoyl domains of lipoate-dependent enzymes.</text>
</comment>
<evidence type="ECO:0000259" key="5">
    <source>
        <dbReference type="PROSITE" id="PS51733"/>
    </source>
</evidence>
<dbReference type="GO" id="GO:0017118">
    <property type="term" value="F:lipoyltransferase activity"/>
    <property type="evidence" value="ECO:0007669"/>
    <property type="project" value="TreeGrafter"/>
</dbReference>
<keyword evidence="7" id="KW-1185">Reference proteome</keyword>
<reference evidence="6 7" key="1">
    <citation type="journal article" date="2011" name="Proc. Natl. Acad. Sci. U.S.A.">
        <title>Evolutionary erosion of yeast sex chromosomes by mating-type switching accidents.</title>
        <authorList>
            <person name="Gordon J.L."/>
            <person name="Armisen D."/>
            <person name="Proux-Wera E."/>
            <person name="Oheigeartaigh S.S."/>
            <person name="Byrne K.P."/>
            <person name="Wolfe K.H."/>
        </authorList>
    </citation>
    <scope>NUCLEOTIDE SEQUENCE [LARGE SCALE GENOMIC DNA]</scope>
    <source>
        <strain evidence="7">ATCC 10597 / BCRC 20456 / CBS 421 / NBRC 0211 / NRRL Y-12639</strain>
    </source>
</reference>
<dbReference type="Proteomes" id="UP000000689">
    <property type="component" value="Chromosome 7"/>
</dbReference>
<dbReference type="Gene3D" id="3.30.930.10">
    <property type="entry name" value="Bira Bifunctional Protein, Domain 2"/>
    <property type="match status" value="1"/>
</dbReference>
<dbReference type="GO" id="GO:0009249">
    <property type="term" value="P:protein lipoylation"/>
    <property type="evidence" value="ECO:0007669"/>
    <property type="project" value="EnsemblFungi"/>
</dbReference>
<accession>J7SB59</accession>
<evidence type="ECO:0000256" key="1">
    <source>
        <dbReference type="ARBA" id="ARBA00003253"/>
    </source>
</evidence>
<dbReference type="EMBL" id="HE580273">
    <property type="protein sequence ID" value="CCK73573.1"/>
    <property type="molecule type" value="Genomic_DNA"/>
</dbReference>
<feature type="domain" description="BPL/LPL catalytic" evidence="5">
    <location>
        <begin position="133"/>
        <end position="318"/>
    </location>
</feature>
<evidence type="ECO:0000256" key="2">
    <source>
        <dbReference type="ARBA" id="ARBA00005085"/>
    </source>
</evidence>
<proteinExistence type="inferred from homology"/>
<dbReference type="NCBIfam" id="TIGR00545">
    <property type="entry name" value="lipoyltrans"/>
    <property type="match status" value="1"/>
</dbReference>
<dbReference type="eggNOG" id="KOG3159">
    <property type="taxonomic scope" value="Eukaryota"/>
</dbReference>
<name>J7SB59_NAUDC</name>
<dbReference type="AlphaFoldDB" id="J7SB59"/>
<evidence type="ECO:0000256" key="4">
    <source>
        <dbReference type="ARBA" id="ARBA00015925"/>
    </source>
</evidence>
<dbReference type="GO" id="GO:0005739">
    <property type="term" value="C:mitochondrion"/>
    <property type="evidence" value="ECO:0007669"/>
    <property type="project" value="EnsemblFungi"/>
</dbReference>
<dbReference type="PANTHER" id="PTHR12561:SF3">
    <property type="entry name" value="LIPOYLTRANSFERASE 1, MITOCHONDRIAL"/>
    <property type="match status" value="1"/>
</dbReference>
<dbReference type="GeneID" id="13927041"/>
<evidence type="ECO:0000256" key="3">
    <source>
        <dbReference type="ARBA" id="ARBA00008242"/>
    </source>
</evidence>
<dbReference type="RefSeq" id="XP_003980249.1">
    <property type="nucleotide sequence ID" value="XM_003980200.1"/>
</dbReference>